<dbReference type="WBParaSite" id="MCU_003177-RA">
    <property type="protein sequence ID" value="MCU_003177-RA"/>
    <property type="gene ID" value="MCU_003177"/>
</dbReference>
<protein>
    <submittedName>
        <fullName evidence="2">Uncharacterized protein</fullName>
    </submittedName>
</protein>
<sequence length="136" mass="15467">MVPPPPRFYTDRRRSRSPLGVSSHSGRGERNLPPRHFKNGQPYSEYRPKVRVDGNINNIRREFGLPRYDVPRHGRVFEQSSAPWAQSVLNATLHRHDSQHAVGQCAHLIGKIETPMVCVLRLISEDSSKNVHAGEL</sequence>
<name>A0A5K3EUN8_MESCO</name>
<proteinExistence type="predicted"/>
<accession>A0A5K3EUN8</accession>
<evidence type="ECO:0000256" key="1">
    <source>
        <dbReference type="SAM" id="MobiDB-lite"/>
    </source>
</evidence>
<feature type="region of interest" description="Disordered" evidence="1">
    <location>
        <begin position="1"/>
        <end position="47"/>
    </location>
</feature>
<reference evidence="2" key="1">
    <citation type="submission" date="2019-11" db="UniProtKB">
        <authorList>
            <consortium name="WormBaseParasite"/>
        </authorList>
    </citation>
    <scope>IDENTIFICATION</scope>
</reference>
<organism evidence="2">
    <name type="scientific">Mesocestoides corti</name>
    <name type="common">Flatworm</name>
    <dbReference type="NCBI Taxonomy" id="53468"/>
    <lineage>
        <taxon>Eukaryota</taxon>
        <taxon>Metazoa</taxon>
        <taxon>Spiralia</taxon>
        <taxon>Lophotrochozoa</taxon>
        <taxon>Platyhelminthes</taxon>
        <taxon>Cestoda</taxon>
        <taxon>Eucestoda</taxon>
        <taxon>Cyclophyllidea</taxon>
        <taxon>Mesocestoididae</taxon>
        <taxon>Mesocestoides</taxon>
    </lineage>
</organism>
<dbReference type="AlphaFoldDB" id="A0A5K3EUN8"/>
<evidence type="ECO:0000313" key="2">
    <source>
        <dbReference type="WBParaSite" id="MCU_003177-RA"/>
    </source>
</evidence>